<evidence type="ECO:0000313" key="1">
    <source>
        <dbReference type="Proteomes" id="UP000095283"/>
    </source>
</evidence>
<evidence type="ECO:0000313" key="2">
    <source>
        <dbReference type="WBParaSite" id="Hba_03121"/>
    </source>
</evidence>
<dbReference type="WBParaSite" id="Hba_03121">
    <property type="protein sequence ID" value="Hba_03121"/>
    <property type="gene ID" value="Hba_03121"/>
</dbReference>
<accession>A0A1I7WDZ7</accession>
<dbReference type="Proteomes" id="UP000095283">
    <property type="component" value="Unplaced"/>
</dbReference>
<protein>
    <submittedName>
        <fullName evidence="2">Transposase</fullName>
    </submittedName>
</protein>
<sequence>MQAMNTSGFSKDEYSAIIVLPDYQQHVSIIIANCYFIYTHLHLVSELLVFRKILDYIIIRKYMRRIELPWEIDSNLLQYFNKTIVIYNNNFDLARVNRFLEMNGIVPTSYSTAD</sequence>
<reference evidence="2" key="1">
    <citation type="submission" date="2016-11" db="UniProtKB">
        <authorList>
            <consortium name="WormBaseParasite"/>
        </authorList>
    </citation>
    <scope>IDENTIFICATION</scope>
</reference>
<dbReference type="AlphaFoldDB" id="A0A1I7WDZ7"/>
<proteinExistence type="predicted"/>
<keyword evidence="1" id="KW-1185">Reference proteome</keyword>
<organism evidence="1 2">
    <name type="scientific">Heterorhabditis bacteriophora</name>
    <name type="common">Entomopathogenic nematode worm</name>
    <dbReference type="NCBI Taxonomy" id="37862"/>
    <lineage>
        <taxon>Eukaryota</taxon>
        <taxon>Metazoa</taxon>
        <taxon>Ecdysozoa</taxon>
        <taxon>Nematoda</taxon>
        <taxon>Chromadorea</taxon>
        <taxon>Rhabditida</taxon>
        <taxon>Rhabditina</taxon>
        <taxon>Rhabditomorpha</taxon>
        <taxon>Strongyloidea</taxon>
        <taxon>Heterorhabditidae</taxon>
        <taxon>Heterorhabditis</taxon>
    </lineage>
</organism>
<name>A0A1I7WDZ7_HETBA</name>